<accession>D4Z276</accession>
<proteinExistence type="inferred from homology"/>
<dbReference type="FunFam" id="2.40.110.10:FF:000031">
    <property type="entry name" value="Acyl-CoA dehydrogenase, putative"/>
    <property type="match status" value="1"/>
</dbReference>
<dbReference type="AlphaFoldDB" id="D4Z276"/>
<evidence type="ECO:0000256" key="1">
    <source>
        <dbReference type="ARBA" id="ARBA00009347"/>
    </source>
</evidence>
<dbReference type="InterPro" id="IPR046373">
    <property type="entry name" value="Acyl-CoA_Oxase/DH_mid-dom_sf"/>
</dbReference>
<dbReference type="eggNOG" id="COG1960">
    <property type="taxonomic scope" value="Bacteria"/>
</dbReference>
<dbReference type="Pfam" id="PF02771">
    <property type="entry name" value="Acyl-CoA_dh_N"/>
    <property type="match status" value="1"/>
</dbReference>
<dbReference type="InterPro" id="IPR009100">
    <property type="entry name" value="AcylCoA_DH/oxidase_NM_dom_sf"/>
</dbReference>
<dbReference type="InterPro" id="IPR037069">
    <property type="entry name" value="AcylCoA_DH/ox_N_sf"/>
</dbReference>
<dbReference type="STRING" id="452662.SJA_C1-18740"/>
<dbReference type="SUPFAM" id="SSF56645">
    <property type="entry name" value="Acyl-CoA dehydrogenase NM domain-like"/>
    <property type="match status" value="1"/>
</dbReference>
<dbReference type="PANTHER" id="PTHR42803">
    <property type="entry name" value="ACYL-COA DEHYDROGENASE"/>
    <property type="match status" value="1"/>
</dbReference>
<comment type="catalytic activity">
    <reaction evidence="4">
        <text>3-(methylsulfanyl)propanoyl-CoA + oxidized [electron-transfer flavoprotein] + H(+) = 3-(methylsulfanyl)acryloyl-CoA + reduced [electron-transfer flavoprotein]</text>
        <dbReference type="Rhea" id="RHEA:52612"/>
        <dbReference type="Rhea" id="RHEA-COMP:10685"/>
        <dbReference type="Rhea" id="RHEA-COMP:10686"/>
        <dbReference type="ChEBI" id="CHEBI:15378"/>
        <dbReference type="ChEBI" id="CHEBI:57692"/>
        <dbReference type="ChEBI" id="CHEBI:58307"/>
        <dbReference type="ChEBI" id="CHEBI:82815"/>
        <dbReference type="ChEBI" id="CHEBI:84994"/>
        <dbReference type="EC" id="1.3.99.41"/>
    </reaction>
    <physiologicalReaction direction="left-to-right" evidence="4">
        <dbReference type="Rhea" id="RHEA:52613"/>
    </physiologicalReaction>
</comment>
<evidence type="ECO:0000256" key="7">
    <source>
        <dbReference type="ARBA" id="ARBA00069043"/>
    </source>
</evidence>
<dbReference type="Gene3D" id="1.20.140.10">
    <property type="entry name" value="Butyryl-CoA Dehydrogenase, subunit A, domain 3"/>
    <property type="match status" value="1"/>
</dbReference>
<dbReference type="InterPro" id="IPR052166">
    <property type="entry name" value="Diverse_Acyl-CoA_DH"/>
</dbReference>
<evidence type="ECO:0000256" key="6">
    <source>
        <dbReference type="ARBA" id="ARBA00066694"/>
    </source>
</evidence>
<dbReference type="Proteomes" id="UP000007753">
    <property type="component" value="Chromosome 1"/>
</dbReference>
<keyword evidence="3" id="KW-0274">FAD</keyword>
<dbReference type="InterPro" id="IPR013786">
    <property type="entry name" value="AcylCoA_DH/ox_N"/>
</dbReference>
<dbReference type="GO" id="GO:0050660">
    <property type="term" value="F:flavin adenine dinucleotide binding"/>
    <property type="evidence" value="ECO:0007669"/>
    <property type="project" value="InterPro"/>
</dbReference>
<evidence type="ECO:0000313" key="10">
    <source>
        <dbReference type="EMBL" id="BAI96708.1"/>
    </source>
</evidence>
<protein>
    <recommendedName>
        <fullName evidence="7">3-methylmercaptopropionyl-CoA dehydrogenase</fullName>
        <ecNumber evidence="6">1.3.99.41</ecNumber>
    </recommendedName>
</protein>
<evidence type="ECO:0000256" key="3">
    <source>
        <dbReference type="ARBA" id="ARBA00022827"/>
    </source>
</evidence>
<evidence type="ECO:0000259" key="9">
    <source>
        <dbReference type="Pfam" id="PF02771"/>
    </source>
</evidence>
<dbReference type="GeneID" id="29273474"/>
<dbReference type="HOGENOM" id="CLU_018204_12_0_5"/>
<name>D4Z276_SPHIU</name>
<gene>
    <name evidence="10" type="ordered locus">SJA_C1-18740</name>
</gene>
<comment type="similarity">
    <text evidence="1">Belongs to the acyl-CoA dehydrogenase family.</text>
</comment>
<dbReference type="InterPro" id="IPR006091">
    <property type="entry name" value="Acyl-CoA_Oxase/DH_mid-dom"/>
</dbReference>
<evidence type="ECO:0000259" key="8">
    <source>
        <dbReference type="Pfam" id="PF02770"/>
    </source>
</evidence>
<dbReference type="Pfam" id="PF02770">
    <property type="entry name" value="Acyl-CoA_dh_M"/>
    <property type="match status" value="1"/>
</dbReference>
<reference evidence="10 11" key="1">
    <citation type="journal article" date="2010" name="J. Bacteriol.">
        <title>Complete genome sequence of the representative gamma-hexachlorocyclohexane-degrading bacterium Sphingobium japonicum UT26.</title>
        <authorList>
            <person name="Nagata Y."/>
            <person name="Ohtsubo Y."/>
            <person name="Endo R."/>
            <person name="Ichikawa N."/>
            <person name="Ankai A."/>
            <person name="Oguchi A."/>
            <person name="Fukui S."/>
            <person name="Fujita N."/>
            <person name="Tsuda M."/>
        </authorList>
    </citation>
    <scope>NUCLEOTIDE SEQUENCE [LARGE SCALE GENOMIC DNA]</scope>
    <source>
        <strain evidence="11">DSM 16413 / CCM 7287 / MTCC 6362 / UT26 / NBRC 101211 / UT26S</strain>
    </source>
</reference>
<dbReference type="GO" id="GO:0016627">
    <property type="term" value="F:oxidoreductase activity, acting on the CH-CH group of donors"/>
    <property type="evidence" value="ECO:0007669"/>
    <property type="project" value="InterPro"/>
</dbReference>
<dbReference type="RefSeq" id="WP_013040182.1">
    <property type="nucleotide sequence ID" value="NC_014006.1"/>
</dbReference>
<evidence type="ECO:0000256" key="5">
    <source>
        <dbReference type="ARBA" id="ARBA00058683"/>
    </source>
</evidence>
<feature type="domain" description="Acyl-CoA dehydrogenase/oxidase N-terminal" evidence="9">
    <location>
        <begin position="78"/>
        <end position="156"/>
    </location>
</feature>
<dbReference type="PANTHER" id="PTHR42803:SF1">
    <property type="entry name" value="BROAD-SPECIFICITY LINEAR ACYL-COA DEHYDROGENASE FADE5"/>
    <property type="match status" value="1"/>
</dbReference>
<feature type="domain" description="Acyl-CoA oxidase/dehydrogenase middle" evidence="8">
    <location>
        <begin position="161"/>
        <end position="268"/>
    </location>
</feature>
<dbReference type="EMBL" id="AP010803">
    <property type="protein sequence ID" value="BAI96708.1"/>
    <property type="molecule type" value="Genomic_DNA"/>
</dbReference>
<evidence type="ECO:0000256" key="4">
    <source>
        <dbReference type="ARBA" id="ARBA00051388"/>
    </source>
</evidence>
<dbReference type="Gene3D" id="2.40.110.10">
    <property type="entry name" value="Butyryl-CoA Dehydrogenase, subunit A, domain 2"/>
    <property type="match status" value="1"/>
</dbReference>
<dbReference type="KEGG" id="sjp:SJA_C1-18740"/>
<dbReference type="InterPro" id="IPR036250">
    <property type="entry name" value="AcylCo_DH-like_C"/>
</dbReference>
<evidence type="ECO:0000313" key="11">
    <source>
        <dbReference type="Proteomes" id="UP000007753"/>
    </source>
</evidence>
<keyword evidence="2" id="KW-0285">Flavoprotein</keyword>
<evidence type="ECO:0000256" key="2">
    <source>
        <dbReference type="ARBA" id="ARBA00022630"/>
    </source>
</evidence>
<dbReference type="Gene3D" id="1.10.540.10">
    <property type="entry name" value="Acyl-CoA dehydrogenase/oxidase, N-terminal domain"/>
    <property type="match status" value="1"/>
</dbReference>
<sequence>MSYIAPIAEQSFVLETIANLPALAMLAGFDHASSDLANSVLEEAGKLAAGVFAPLNRSGDVEGARWSLDGVILPAGFREAYATFVAHGWNSLAADPDHGGQGLPFILSVAVQEQLSSANMAFALCTILTQGAISAIQAHGSDEQKQLYLPKLVSGEWTGTMNLTEPQAGSDVGAIRSVATPAGDGSYRITGSKIFISWGDHDVADNIVHLVLARLPGAPAGSKGLSLFLVPKYLPDADGAPGQRNGVRCVSIEHKLGIHASPTCTMSFGEEDDACVGWRIGPEQGGMRAMFTMMNHARISIGLQGVAIAERAYQGALAFARERIQSVAAGGDGTPVAIIAHPDVRRMLMTALLQKS</sequence>
<dbReference type="EC" id="1.3.99.41" evidence="6"/>
<comment type="function">
    <text evidence="5">Involved in the assimilation of dimethylsulphoniopropionate (DMSP), an important compound in the fixation of carbon in marine phytoplankton, by mediating the conversion of 3-(methylthio)propanoyl-CoA (MMPA-CoA) to 3-(methylthio)acryloyl-CoA (MTA-CoA).</text>
</comment>
<keyword evidence="11" id="KW-1185">Reference proteome</keyword>
<organism evidence="10 11">
    <name type="scientific">Sphingobium indicum (strain DSM 16413 / CCM 7287 / MTCC 6362 / UT26 / NBRC 101211 / UT26S)</name>
    <name type="common">Sphingobium japonicum</name>
    <dbReference type="NCBI Taxonomy" id="452662"/>
    <lineage>
        <taxon>Bacteria</taxon>
        <taxon>Pseudomonadati</taxon>
        <taxon>Pseudomonadota</taxon>
        <taxon>Alphaproteobacteria</taxon>
        <taxon>Sphingomonadales</taxon>
        <taxon>Sphingomonadaceae</taxon>
        <taxon>Sphingobium</taxon>
    </lineage>
</organism>
<dbReference type="SUPFAM" id="SSF47203">
    <property type="entry name" value="Acyl-CoA dehydrogenase C-terminal domain-like"/>
    <property type="match status" value="1"/>
</dbReference>